<proteinExistence type="predicted"/>
<dbReference type="Proteomes" id="UP000326554">
    <property type="component" value="Unassembled WGS sequence"/>
</dbReference>
<organism evidence="1 2">
    <name type="scientific">Histidinibacterium aquaticum</name>
    <dbReference type="NCBI Taxonomy" id="2613962"/>
    <lineage>
        <taxon>Bacteria</taxon>
        <taxon>Pseudomonadati</taxon>
        <taxon>Pseudomonadota</taxon>
        <taxon>Alphaproteobacteria</taxon>
        <taxon>Rhodobacterales</taxon>
        <taxon>Paracoccaceae</taxon>
        <taxon>Histidinibacterium</taxon>
    </lineage>
</organism>
<protein>
    <submittedName>
        <fullName evidence="1">Uncharacterized protein</fullName>
    </submittedName>
</protein>
<evidence type="ECO:0000313" key="2">
    <source>
        <dbReference type="Proteomes" id="UP000326554"/>
    </source>
</evidence>
<gene>
    <name evidence="1" type="ORF">F3S47_09505</name>
</gene>
<keyword evidence="2" id="KW-1185">Reference proteome</keyword>
<accession>A0A5J5GM75</accession>
<dbReference type="RefSeq" id="WP_150445000.1">
    <property type="nucleotide sequence ID" value="NZ_VYQE01000002.1"/>
</dbReference>
<dbReference type="AlphaFoldDB" id="A0A5J5GM75"/>
<evidence type="ECO:0000313" key="1">
    <source>
        <dbReference type="EMBL" id="KAA9009466.1"/>
    </source>
</evidence>
<sequence length="256" mass="28160">MNSLTPDAAAALTRLRDTAEAYDRSWSFSLEGAVERRMLFFFPASRNATRRIARAATSLGMPETAVRRWTETARDADALGLGMTDTRGSVRLYTQFWDQMVERVQAGDLSPFPVYRGTKALPDGSLRDDAYLCEPMAPTDRILPPLLETCAAFGLDELAVARAFRAIEGADCIFTRTRGAGRDSWLVTVRRAHLDREALASALEAWPLAEAAPDLREAARSEPLLHVAGGTDPIKGRFLSFYFETGADEVSRLAGL</sequence>
<reference evidence="1 2" key="1">
    <citation type="submission" date="2019-09" db="EMBL/GenBank/DDBJ databases">
        <authorList>
            <person name="Park J.-S."/>
            <person name="Choi H.-J."/>
        </authorList>
    </citation>
    <scope>NUCLEOTIDE SEQUENCE [LARGE SCALE GENOMIC DNA]</scope>
    <source>
        <strain evidence="1 2">176SS1-4</strain>
    </source>
</reference>
<dbReference type="EMBL" id="VYQE01000002">
    <property type="protein sequence ID" value="KAA9009466.1"/>
    <property type="molecule type" value="Genomic_DNA"/>
</dbReference>
<name>A0A5J5GM75_9RHOB</name>
<comment type="caution">
    <text evidence="1">The sequence shown here is derived from an EMBL/GenBank/DDBJ whole genome shotgun (WGS) entry which is preliminary data.</text>
</comment>